<dbReference type="AlphaFoldDB" id="A0A3L7AA98"/>
<feature type="domain" description="SnoaL-like" evidence="1">
    <location>
        <begin position="23"/>
        <end position="132"/>
    </location>
</feature>
<dbReference type="InterPro" id="IPR037401">
    <property type="entry name" value="SnoaL-like"/>
</dbReference>
<accession>A0A3L7AA98</accession>
<dbReference type="EMBL" id="RCUX01000003">
    <property type="protein sequence ID" value="RLP76995.1"/>
    <property type="molecule type" value="Genomic_DNA"/>
</dbReference>
<evidence type="ECO:0000259" key="1">
    <source>
        <dbReference type="Pfam" id="PF13474"/>
    </source>
</evidence>
<dbReference type="Proteomes" id="UP000272503">
    <property type="component" value="Unassembled WGS sequence"/>
</dbReference>
<name>A0A3L7AA98_9MICO</name>
<dbReference type="Gene3D" id="3.10.450.50">
    <property type="match status" value="1"/>
</dbReference>
<protein>
    <recommendedName>
        <fullName evidence="1">SnoaL-like domain-containing protein</fullName>
    </recommendedName>
</protein>
<gene>
    <name evidence="2" type="ORF">D9V32_05045</name>
</gene>
<reference evidence="2 3" key="1">
    <citation type="submission" date="2018-10" db="EMBL/GenBank/DDBJ databases">
        <authorList>
            <person name="Li J."/>
        </authorList>
    </citation>
    <scope>NUCLEOTIDE SEQUENCE [LARGE SCALE GENOMIC DNA]</scope>
    <source>
        <strain evidence="2 3">IF 016277</strain>
    </source>
</reference>
<dbReference type="RefSeq" id="WP_121647804.1">
    <property type="nucleotide sequence ID" value="NZ_RCUX01000003.1"/>
</dbReference>
<sequence length="143" mass="15452">MTTTERASAQQDKDALIGIVDEMATSMSGAQSTRHWASDALWFDIVPFASRGIAPAQKLFDDTFATFESCTVDILELDASINGDMGIVCTVQRTALALKDGSSRQVISRQTDCFERRDSGWVLIHQHASVPAGGAWDGIITTA</sequence>
<dbReference type="Pfam" id="PF13474">
    <property type="entry name" value="SnoaL_3"/>
    <property type="match status" value="1"/>
</dbReference>
<dbReference type="OrthoDB" id="9812295at2"/>
<organism evidence="2 3">
    <name type="scientific">Mycetocola tolaasinivorans</name>
    <dbReference type="NCBI Taxonomy" id="76635"/>
    <lineage>
        <taxon>Bacteria</taxon>
        <taxon>Bacillati</taxon>
        <taxon>Actinomycetota</taxon>
        <taxon>Actinomycetes</taxon>
        <taxon>Micrococcales</taxon>
        <taxon>Microbacteriaceae</taxon>
        <taxon>Mycetocola</taxon>
    </lineage>
</organism>
<evidence type="ECO:0000313" key="2">
    <source>
        <dbReference type="EMBL" id="RLP76995.1"/>
    </source>
</evidence>
<keyword evidence="3" id="KW-1185">Reference proteome</keyword>
<evidence type="ECO:0000313" key="3">
    <source>
        <dbReference type="Proteomes" id="UP000272503"/>
    </source>
</evidence>
<dbReference type="InterPro" id="IPR032710">
    <property type="entry name" value="NTF2-like_dom_sf"/>
</dbReference>
<dbReference type="SUPFAM" id="SSF54427">
    <property type="entry name" value="NTF2-like"/>
    <property type="match status" value="1"/>
</dbReference>
<comment type="caution">
    <text evidence="2">The sequence shown here is derived from an EMBL/GenBank/DDBJ whole genome shotgun (WGS) entry which is preliminary data.</text>
</comment>
<proteinExistence type="predicted"/>